<evidence type="ECO:0000313" key="2">
    <source>
        <dbReference type="Proteomes" id="UP000075903"/>
    </source>
</evidence>
<evidence type="ECO:0000313" key="1">
    <source>
        <dbReference type="EnsemblMetazoa" id="AMEM002949-PA"/>
    </source>
</evidence>
<reference evidence="1" key="1">
    <citation type="submission" date="2020-05" db="UniProtKB">
        <authorList>
            <consortium name="EnsemblMetazoa"/>
        </authorList>
    </citation>
    <scope>IDENTIFICATION</scope>
    <source>
        <strain evidence="1">MAF</strain>
    </source>
</reference>
<dbReference type="VEuPathDB" id="VectorBase:AMEM002949"/>
<keyword evidence="2" id="KW-1185">Reference proteome</keyword>
<dbReference type="Proteomes" id="UP000075903">
    <property type="component" value="Unassembled WGS sequence"/>
</dbReference>
<dbReference type="AlphaFoldDB" id="A0A182USN8"/>
<dbReference type="VEuPathDB" id="VectorBase:AMEM21_001136"/>
<dbReference type="EnsemblMetazoa" id="AMEM002949-RA">
    <property type="protein sequence ID" value="AMEM002949-PA"/>
    <property type="gene ID" value="AMEM002949"/>
</dbReference>
<name>A0A182USN8_ANOME</name>
<proteinExistence type="predicted"/>
<sequence length="756" mass="84311">MSKGTNFRRAAISSVYAISLTPEKKRLLMQSMYAEAHQSAGPLCEEQVRELCIRLNQCYEVRYESIACAMEIILKLLGDRVATGEVLGSYRKLLSYVSSVLDRENCAKLANYMSRISTMVLEIGANGGSSFPVQVMKCILVLMYRCPIVSIPDRKTILQAVRSLLEWCKTNPTLYGQCGISSLVRTAIGSTKALQDDVTIATELTVLAHHLLDVFLSPQSTAVHPVEVLLRLAYEQIFVRLVTERCDVRCFELLLFVLYNLLKRDIYLHLKLGIVRTLADAAGGGTRRLVRLLCAAEHLRNEVLLRKTKTVLTLVLAHSLFRYEPVKRARHFKAFLALIETMINAIDLDMLAKARFLCLSIPRARLSIESICFVFAVRHLDILEGGAGSGCNVELDYVYNLIASVNIIYYKRWKFPSFLVKHVIDGLSRFSNTRTFERNVTEPHKKLHAILAGAAAHVYDGKRAQAIFGRLPATLHRIQWLQLQPDDFGAQLIFHQQLAILQERSVLTSDETRTSLLVAMFDTQTLVRVLSMKKVTPTARLNASVLLSKRKLTGQHLHVALRRIGSSCTGAQGVPDCWTHWVRAVYGTVPVLDSATRRQLWSRLATVEAAVCTSEQRLLLVDMRASLLVAMIPETNRALAEDGQASRLEGGVAAPSALGRSCRSLSSRLTDSFSCSSTVRGSPSIEFASYTPFIFISPSLAACSWATFCCSSCTLAVSFFRRCVGGRSLKSSFRPSVERLFYKTKAIGKIRLLEVE</sequence>
<protein>
    <submittedName>
        <fullName evidence="1">Uncharacterized protein</fullName>
    </submittedName>
</protein>
<organism evidence="1 2">
    <name type="scientific">Anopheles merus</name>
    <name type="common">Mosquito</name>
    <dbReference type="NCBI Taxonomy" id="30066"/>
    <lineage>
        <taxon>Eukaryota</taxon>
        <taxon>Metazoa</taxon>
        <taxon>Ecdysozoa</taxon>
        <taxon>Arthropoda</taxon>
        <taxon>Hexapoda</taxon>
        <taxon>Insecta</taxon>
        <taxon>Pterygota</taxon>
        <taxon>Neoptera</taxon>
        <taxon>Endopterygota</taxon>
        <taxon>Diptera</taxon>
        <taxon>Nematocera</taxon>
        <taxon>Culicoidea</taxon>
        <taxon>Culicidae</taxon>
        <taxon>Anophelinae</taxon>
        <taxon>Anopheles</taxon>
    </lineage>
</organism>
<accession>A0A182USN8</accession>